<feature type="compositionally biased region" description="Acidic residues" evidence="1">
    <location>
        <begin position="247"/>
        <end position="256"/>
    </location>
</feature>
<dbReference type="STRING" id="796604.A0A2X0MBQ3"/>
<feature type="compositionally biased region" description="Basic residues" evidence="1">
    <location>
        <begin position="213"/>
        <end position="231"/>
    </location>
</feature>
<proteinExistence type="predicted"/>
<organism evidence="2 3">
    <name type="scientific">Microbotryum silenes-dioicae</name>
    <dbReference type="NCBI Taxonomy" id="796604"/>
    <lineage>
        <taxon>Eukaryota</taxon>
        <taxon>Fungi</taxon>
        <taxon>Dikarya</taxon>
        <taxon>Basidiomycota</taxon>
        <taxon>Pucciniomycotina</taxon>
        <taxon>Microbotryomycetes</taxon>
        <taxon>Microbotryales</taxon>
        <taxon>Microbotryaceae</taxon>
        <taxon>Microbotryum</taxon>
    </lineage>
</organism>
<dbReference type="Proteomes" id="UP000249464">
    <property type="component" value="Unassembled WGS sequence"/>
</dbReference>
<feature type="region of interest" description="Disordered" evidence="1">
    <location>
        <begin position="398"/>
        <end position="423"/>
    </location>
</feature>
<feature type="region of interest" description="Disordered" evidence="1">
    <location>
        <begin position="314"/>
        <end position="351"/>
    </location>
</feature>
<dbReference type="AlphaFoldDB" id="A0A2X0MBQ3"/>
<feature type="compositionally biased region" description="Acidic residues" evidence="1">
    <location>
        <begin position="188"/>
        <end position="198"/>
    </location>
</feature>
<reference evidence="2 3" key="1">
    <citation type="submission" date="2016-11" db="EMBL/GenBank/DDBJ databases">
        <authorList>
            <person name="Jaros S."/>
            <person name="Januszkiewicz K."/>
            <person name="Wedrychowicz H."/>
        </authorList>
    </citation>
    <scope>NUCLEOTIDE SEQUENCE [LARGE SCALE GENOMIC DNA]</scope>
</reference>
<protein>
    <submittedName>
        <fullName evidence="2">BQ5605_C007g04635 protein</fullName>
    </submittedName>
</protein>
<evidence type="ECO:0000313" key="2">
    <source>
        <dbReference type="EMBL" id="SGY61984.1"/>
    </source>
</evidence>
<keyword evidence="3" id="KW-1185">Reference proteome</keyword>
<feature type="region of interest" description="Disordered" evidence="1">
    <location>
        <begin position="1"/>
        <end position="262"/>
    </location>
</feature>
<dbReference type="EMBL" id="FQNC01000045">
    <property type="protein sequence ID" value="SGY61984.1"/>
    <property type="molecule type" value="Genomic_DNA"/>
</dbReference>
<name>A0A2X0MBQ3_9BASI</name>
<sequence>MRDLAASFSPRRSPNHRQSQSKKETTFAQDLFAQTKLESPRKYNPFAREGTTASPTKRIKLSGGEEAFKRSNVRLGQLFGAARRKSGGLVEDDDDEDQEMLGESPVKNDATKRKSFVPLFDHDEDEEHEASMKNPFLASGADGKRNGKRKKKEDDEPGKKGGAMDGWLRKAVHPTLKAVKRTGYEGAELVEDDEDEDGGDKGEGGSAGTNGQKGKKKPKRAPAGLRYKKIPGGKAPPKKGSTTMAVDSDDGDSDEAVSDRVGKTSRVGSMLIIDLDDEEQHRIVIRSTGEGVGGAGTSKMEEGEEDELVLATGSLIYARRTPPPSSSIPTTSMDEDAPTWHNQDQANEALPEDLASILSLRSSPMKKTASKRMLARDRTVDDLLKGPSAGVNRVKKGLMDLEDEETDKVGEEGVGSDDDWASDVEGWKAVSDGEMDGYEEVEALGRM</sequence>
<accession>A0A2X0MBQ3</accession>
<evidence type="ECO:0000313" key="3">
    <source>
        <dbReference type="Proteomes" id="UP000249464"/>
    </source>
</evidence>
<evidence type="ECO:0000256" key="1">
    <source>
        <dbReference type="SAM" id="MobiDB-lite"/>
    </source>
</evidence>
<feature type="region of interest" description="Disordered" evidence="1">
    <location>
        <begin position="286"/>
        <end position="305"/>
    </location>
</feature>
<feature type="compositionally biased region" description="Acidic residues" evidence="1">
    <location>
        <begin position="90"/>
        <end position="100"/>
    </location>
</feature>
<gene>
    <name evidence="2" type="primary">BQ5605_C007g04635</name>
    <name evidence="2" type="ORF">BQ5605_C007G04635</name>
</gene>